<dbReference type="Proteomes" id="UP000595074">
    <property type="component" value="Chromosome"/>
</dbReference>
<dbReference type="InterPro" id="IPR043128">
    <property type="entry name" value="Rev_trsase/Diguanyl_cyclase"/>
</dbReference>
<dbReference type="InterPro" id="IPR035919">
    <property type="entry name" value="EAL_sf"/>
</dbReference>
<keyword evidence="1" id="KW-0472">Membrane</keyword>
<organism evidence="3 4">
    <name type="scientific">Sulfurovum indicum</name>
    <dbReference type="NCBI Taxonomy" id="2779528"/>
    <lineage>
        <taxon>Bacteria</taxon>
        <taxon>Pseudomonadati</taxon>
        <taxon>Campylobacterota</taxon>
        <taxon>Epsilonproteobacteria</taxon>
        <taxon>Campylobacterales</taxon>
        <taxon>Sulfurovaceae</taxon>
        <taxon>Sulfurovum</taxon>
    </lineage>
</organism>
<dbReference type="CDD" id="cd01948">
    <property type="entry name" value="EAL"/>
    <property type="match status" value="1"/>
</dbReference>
<dbReference type="GO" id="GO:0071111">
    <property type="term" value="F:cyclic-guanylate-specific phosphodiesterase activity"/>
    <property type="evidence" value="ECO:0007669"/>
    <property type="project" value="InterPro"/>
</dbReference>
<evidence type="ECO:0000256" key="1">
    <source>
        <dbReference type="SAM" id="Phobius"/>
    </source>
</evidence>
<dbReference type="Gene3D" id="3.30.70.270">
    <property type="match status" value="1"/>
</dbReference>
<dbReference type="InterPro" id="IPR001633">
    <property type="entry name" value="EAL_dom"/>
</dbReference>
<dbReference type="PROSITE" id="PS50883">
    <property type="entry name" value="EAL"/>
    <property type="match status" value="1"/>
</dbReference>
<dbReference type="PANTHER" id="PTHR33121:SF71">
    <property type="entry name" value="OXYGEN SENSOR PROTEIN DOSP"/>
    <property type="match status" value="1"/>
</dbReference>
<reference evidence="3 4" key="1">
    <citation type="submission" date="2020-10" db="EMBL/GenBank/DDBJ databases">
        <title>The genome of sulfurovum sp.</title>
        <authorList>
            <person name="Xie S."/>
            <person name="Shao Z."/>
            <person name="Jiang L."/>
        </authorList>
    </citation>
    <scope>NUCLEOTIDE SEQUENCE [LARGE SCALE GENOMIC DNA]</scope>
    <source>
        <strain evidence="3 4">ST-419</strain>
    </source>
</reference>
<dbReference type="Pfam" id="PF00563">
    <property type="entry name" value="EAL"/>
    <property type="match status" value="1"/>
</dbReference>
<accession>A0A7M1S2W7</accession>
<dbReference type="SUPFAM" id="SSF141868">
    <property type="entry name" value="EAL domain-like"/>
    <property type="match status" value="1"/>
</dbReference>
<dbReference type="EMBL" id="CP063164">
    <property type="protein sequence ID" value="QOR61767.1"/>
    <property type="molecule type" value="Genomic_DNA"/>
</dbReference>
<dbReference type="InterPro" id="IPR050706">
    <property type="entry name" value="Cyclic-di-GMP_PDE-like"/>
</dbReference>
<dbReference type="RefSeq" id="WP_197548477.1">
    <property type="nucleotide sequence ID" value="NZ_CP063164.1"/>
</dbReference>
<dbReference type="AlphaFoldDB" id="A0A7M1S2W7"/>
<protein>
    <submittedName>
        <fullName evidence="3">EAL domain-containing protein</fullName>
    </submittedName>
</protein>
<dbReference type="SMART" id="SM00052">
    <property type="entry name" value="EAL"/>
    <property type="match status" value="1"/>
</dbReference>
<gene>
    <name evidence="3" type="ORF">IMZ28_10115</name>
</gene>
<keyword evidence="1" id="KW-0812">Transmembrane</keyword>
<keyword evidence="4" id="KW-1185">Reference proteome</keyword>
<proteinExistence type="predicted"/>
<feature type="domain" description="EAL" evidence="2">
    <location>
        <begin position="229"/>
        <end position="475"/>
    </location>
</feature>
<dbReference type="Gene3D" id="3.20.20.450">
    <property type="entry name" value="EAL domain"/>
    <property type="match status" value="1"/>
</dbReference>
<dbReference type="PANTHER" id="PTHR33121">
    <property type="entry name" value="CYCLIC DI-GMP PHOSPHODIESTERASE PDEF"/>
    <property type="match status" value="1"/>
</dbReference>
<name>A0A7M1S2W7_9BACT</name>
<dbReference type="KEGG" id="sinu:IMZ28_10115"/>
<evidence type="ECO:0000313" key="4">
    <source>
        <dbReference type="Proteomes" id="UP000595074"/>
    </source>
</evidence>
<feature type="transmembrane region" description="Helical" evidence="1">
    <location>
        <begin position="47"/>
        <end position="66"/>
    </location>
</feature>
<feature type="transmembrane region" description="Helical" evidence="1">
    <location>
        <begin position="15"/>
        <end position="35"/>
    </location>
</feature>
<sequence length="475" mass="55252">MLLSELEERERRFKLALRAGIPLLLLISLVFYSTLFREKHVSLGIEIIVLFGSLLFITVYFIYFLMELSVKESLLDQTTQGFNERAFVEKLKSYQPKTLVMLIIKNLSTINENYSTEEVNDLLYTFTHKLNDTLQTEGLSKALIARRYGAEFLIAIDQNGRDIEKIFKTFIEKNHLIDQIEVDYAFAAITNTADDLEKDLLHLKDLIAIQSKNSDTTRLESTIKDSRELSEIEESILFALKKKDLVLSFRPLLNTKTEEIDIYEISVKLRSADRGEILPRTYLPIINRLGLGREYDMALFQHVLKLLPLVDDAISLSFNLSPFSLRDKTFQREYFHQLDQSKVDPKRLIIELYERKTHHNLSGYLKTLDQFRAKGVRIAIDNFGSSNASMEYMKHFHFDIVQFDRDYVTKLEDKNTYAMLNSLIQMANELNIITVAKWVDKPEQKKKLIQMGIDYLQGFGIAKAVTEYELIKTYN</sequence>
<keyword evidence="1" id="KW-1133">Transmembrane helix</keyword>
<evidence type="ECO:0000259" key="2">
    <source>
        <dbReference type="PROSITE" id="PS50883"/>
    </source>
</evidence>
<evidence type="ECO:0000313" key="3">
    <source>
        <dbReference type="EMBL" id="QOR61767.1"/>
    </source>
</evidence>